<gene>
    <name evidence="2" type="ORF">CEV33_2537</name>
</gene>
<dbReference type="Proteomes" id="UP000216478">
    <property type="component" value="Unassembled WGS sequence"/>
</dbReference>
<feature type="transmembrane region" description="Helical" evidence="1">
    <location>
        <begin position="12"/>
        <end position="31"/>
    </location>
</feature>
<evidence type="ECO:0000313" key="3">
    <source>
        <dbReference type="Proteomes" id="UP000216478"/>
    </source>
</evidence>
<keyword evidence="1" id="KW-0472">Membrane</keyword>
<evidence type="ECO:0000313" key="2">
    <source>
        <dbReference type="EMBL" id="OYR11071.1"/>
    </source>
</evidence>
<keyword evidence="1" id="KW-0812">Transmembrane</keyword>
<dbReference type="RefSeq" id="WP_094541693.1">
    <property type="nucleotide sequence ID" value="NZ_JBHEER010000001.1"/>
</dbReference>
<name>A0A256F9I5_9HYPH</name>
<sequence length="68" mass="7108">MAEDKPWYLSRTVWAGLVALFLSLAGAFGLISDTIDQGALTDILLQLATGIAGLIAVFGRIGATSRIS</sequence>
<keyword evidence="1" id="KW-1133">Transmembrane helix</keyword>
<accession>A0A256F9I5</accession>
<feature type="transmembrane region" description="Helical" evidence="1">
    <location>
        <begin position="43"/>
        <end position="63"/>
    </location>
</feature>
<dbReference type="AlphaFoldDB" id="A0A256F9I5"/>
<comment type="caution">
    <text evidence="2">The sequence shown here is derived from an EMBL/GenBank/DDBJ whole genome shotgun (WGS) entry which is preliminary data.</text>
</comment>
<evidence type="ECO:0000256" key="1">
    <source>
        <dbReference type="SAM" id="Phobius"/>
    </source>
</evidence>
<keyword evidence="3" id="KW-1185">Reference proteome</keyword>
<dbReference type="EMBL" id="NNRL01000163">
    <property type="protein sequence ID" value="OYR11071.1"/>
    <property type="molecule type" value="Genomic_DNA"/>
</dbReference>
<protein>
    <submittedName>
        <fullName evidence="2">Putative membrane protein</fullName>
    </submittedName>
</protein>
<proteinExistence type="predicted"/>
<reference evidence="2 3" key="1">
    <citation type="submission" date="2017-07" db="EMBL/GenBank/DDBJ databases">
        <title>Phylogenetic study on the rhizospheric bacterium Ochrobactrum sp. A44.</title>
        <authorList>
            <person name="Krzyzanowska D.M."/>
            <person name="Ossowicki A."/>
            <person name="Rajewska M."/>
            <person name="Maciag T."/>
            <person name="Kaczynski Z."/>
            <person name="Czerwicka M."/>
            <person name="Jafra S."/>
        </authorList>
    </citation>
    <scope>NUCLEOTIDE SEQUENCE [LARGE SCALE GENOMIC DNA]</scope>
    <source>
        <strain evidence="2 3">OgA9a</strain>
    </source>
</reference>
<dbReference type="OrthoDB" id="7508901at2"/>
<organism evidence="2 3">
    <name type="scientific">Brucella grignonensis</name>
    <dbReference type="NCBI Taxonomy" id="94627"/>
    <lineage>
        <taxon>Bacteria</taxon>
        <taxon>Pseudomonadati</taxon>
        <taxon>Pseudomonadota</taxon>
        <taxon>Alphaproteobacteria</taxon>
        <taxon>Hyphomicrobiales</taxon>
        <taxon>Brucellaceae</taxon>
        <taxon>Brucella/Ochrobactrum group</taxon>
        <taxon>Brucella</taxon>
    </lineage>
</organism>